<name>A0A7L4PGX5_9CREN</name>
<feature type="region of interest" description="Disordered" evidence="4">
    <location>
        <begin position="795"/>
        <end position="831"/>
    </location>
</feature>
<evidence type="ECO:0000256" key="3">
    <source>
        <dbReference type="ARBA" id="ARBA00022729"/>
    </source>
</evidence>
<dbReference type="PANTHER" id="PTHR30290">
    <property type="entry name" value="PERIPLASMIC BINDING COMPONENT OF ABC TRANSPORTER"/>
    <property type="match status" value="1"/>
</dbReference>
<keyword evidence="5" id="KW-0472">Membrane</keyword>
<feature type="domain" description="Solute-binding protein family 5" evidence="6">
    <location>
        <begin position="30"/>
        <end position="263"/>
    </location>
</feature>
<gene>
    <name evidence="7" type="ORF">HC235_11745</name>
</gene>
<accession>A0A7L4PGX5</accession>
<dbReference type="InterPro" id="IPR000914">
    <property type="entry name" value="SBP_5_dom"/>
</dbReference>
<dbReference type="GO" id="GO:0015833">
    <property type="term" value="P:peptide transport"/>
    <property type="evidence" value="ECO:0007669"/>
    <property type="project" value="TreeGrafter"/>
</dbReference>
<keyword evidence="8" id="KW-1185">Reference proteome</keyword>
<keyword evidence="2" id="KW-0813">Transport</keyword>
<proteinExistence type="inferred from homology"/>
<keyword evidence="5" id="KW-1133">Transmembrane helix</keyword>
<dbReference type="AlphaFoldDB" id="A0A7L4PGX5"/>
<evidence type="ECO:0000256" key="5">
    <source>
        <dbReference type="SAM" id="Phobius"/>
    </source>
</evidence>
<dbReference type="Proteomes" id="UP000554766">
    <property type="component" value="Unassembled WGS sequence"/>
</dbReference>
<evidence type="ECO:0000256" key="1">
    <source>
        <dbReference type="ARBA" id="ARBA00005695"/>
    </source>
</evidence>
<dbReference type="PANTHER" id="PTHR30290:SF9">
    <property type="entry name" value="OLIGOPEPTIDE-BINDING PROTEIN APPA"/>
    <property type="match status" value="1"/>
</dbReference>
<dbReference type="RefSeq" id="WP_179790724.1">
    <property type="nucleotide sequence ID" value="NZ_JAAVJF010000006.1"/>
</dbReference>
<feature type="transmembrane region" description="Helical" evidence="5">
    <location>
        <begin position="846"/>
        <end position="865"/>
    </location>
</feature>
<evidence type="ECO:0000256" key="4">
    <source>
        <dbReference type="SAM" id="MobiDB-lite"/>
    </source>
</evidence>
<evidence type="ECO:0000313" key="7">
    <source>
        <dbReference type="EMBL" id="NYR16586.1"/>
    </source>
</evidence>
<dbReference type="EMBL" id="JAAVJF010000006">
    <property type="protein sequence ID" value="NYR16586.1"/>
    <property type="molecule type" value="Genomic_DNA"/>
</dbReference>
<sequence>MKLRTILLAILVFGITLLAQYTPPTTNPGPAVERIVGKSVPIAQAAAAVKAGDIDVYIFGMRASLAAPLKGDPALALYTAAAGFNDIILNPAPGKAPCENPFSDREIRFAMQFVIDRDYVANEIFKGFAVPMYIWLSQYDPTYSVVADIISQLGIKYDLDYARSVVERRMPALGATKGADGKWYCQGKPVTIIGLIRVEDERKDIGDAFASALEQLGFTVDRKYVTFDVAIQTIYGTDPAQFQWHFYTEGWGKGALDRWDTSSISQYCASWFGYMPGWGTTGWYNYANATIDQLTEKLYKGAFKSFQEYIETYRKATLLCLSESIRVFVNTNLNVYVASQQLKGVTVDLGAGLRASVFNARNWYVPGKDVVNVGHLWVWTASSAWNPVPQGGFTDVYSVDWFRMMYDPAMWNHPFTGEPMPFRVTYTVETKGPDGAFDVPADAYRWDARQKAWVSAAGAKAKSKVVFNYAKYTSSKWHHGQPIKLADVMFIYAFLWDIANDPAKVARESGVASYVNSTMSLIKGIRVLNDTAIEVYVDYWHFDPNYIAYQAVITPDMPWEVYYAVDQLVYVKQTYAASRSSATKYNVPWLSLILKDHAKAVADVLQGAADQGAFPESWFKIGNKLLLTKDEALARYKAAVDWFNKYGHMVISQGPFYLYAIDTAKQYIELRAYRDPTYPYKPGAFYFGVATPVSVKAINVPTLAVGQSGTVSVSLEVPQGAGKIYYKWGIIDPTTGKFVYISDEASATTTPISITVPADVMSKLTVNKPYKFWLYAYAENVPVVAEATQVFVPKTAAPSPSPTAPPPTSPTTPSPSPTAPSPSPTTPGATATTVTTVAPATGTTEALAAGVVGILAVLAALAFALRRRGGGGEETKTR</sequence>
<evidence type="ECO:0000259" key="6">
    <source>
        <dbReference type="Pfam" id="PF00496"/>
    </source>
</evidence>
<dbReference type="Pfam" id="PF00496">
    <property type="entry name" value="SBP_bac_5"/>
    <property type="match status" value="1"/>
</dbReference>
<comment type="similarity">
    <text evidence="1">Belongs to the bacterial solute-binding protein 5 family.</text>
</comment>
<reference evidence="7 8" key="1">
    <citation type="journal article" date="2020" name="Nat. Commun.">
        <title>The structures of two archaeal type IV pili illuminate evolutionary relationships.</title>
        <authorList>
            <person name="Wang F."/>
            <person name="Baquero D.P."/>
            <person name="Su Z."/>
            <person name="Beltran L.C."/>
            <person name="Prangishvili D."/>
            <person name="Krupovic M."/>
            <person name="Egelman E.H."/>
        </authorList>
    </citation>
    <scope>NUCLEOTIDE SEQUENCE [LARGE SCALE GENOMIC DNA]</scope>
    <source>
        <strain evidence="7 8">2GA</strain>
    </source>
</reference>
<keyword evidence="5" id="KW-0812">Transmembrane</keyword>
<dbReference type="Gene3D" id="3.10.105.10">
    <property type="entry name" value="Dipeptide-binding Protein, Domain 3"/>
    <property type="match status" value="1"/>
</dbReference>
<feature type="compositionally biased region" description="Pro residues" evidence="4">
    <location>
        <begin position="799"/>
        <end position="825"/>
    </location>
</feature>
<protein>
    <submittedName>
        <fullName evidence="7">Peptide-binding protein</fullName>
    </submittedName>
</protein>
<keyword evidence="3" id="KW-0732">Signal</keyword>
<dbReference type="InterPro" id="IPR039424">
    <property type="entry name" value="SBP_5"/>
</dbReference>
<evidence type="ECO:0000256" key="2">
    <source>
        <dbReference type="ARBA" id="ARBA00022448"/>
    </source>
</evidence>
<evidence type="ECO:0000313" key="8">
    <source>
        <dbReference type="Proteomes" id="UP000554766"/>
    </source>
</evidence>
<organism evidence="7 8">
    <name type="scientific">Pyrobaculum arsenaticum</name>
    <dbReference type="NCBI Taxonomy" id="121277"/>
    <lineage>
        <taxon>Archaea</taxon>
        <taxon>Thermoproteota</taxon>
        <taxon>Thermoprotei</taxon>
        <taxon>Thermoproteales</taxon>
        <taxon>Thermoproteaceae</taxon>
        <taxon>Pyrobaculum</taxon>
    </lineage>
</organism>
<dbReference type="SUPFAM" id="SSF53850">
    <property type="entry name" value="Periplasmic binding protein-like II"/>
    <property type="match status" value="1"/>
</dbReference>
<comment type="caution">
    <text evidence="7">The sequence shown here is derived from an EMBL/GenBank/DDBJ whole genome shotgun (WGS) entry which is preliminary data.</text>
</comment>
<dbReference type="GO" id="GO:1904680">
    <property type="term" value="F:peptide transmembrane transporter activity"/>
    <property type="evidence" value="ECO:0007669"/>
    <property type="project" value="TreeGrafter"/>
</dbReference>